<dbReference type="EnsemblBacteria" id="ABC24539">
    <property type="protein sequence ID" value="ABC24539"/>
    <property type="gene ID" value="Rru_A3745"/>
</dbReference>
<dbReference type="eggNOG" id="ENOG5030717">
    <property type="taxonomic scope" value="Bacteria"/>
</dbReference>
<protein>
    <recommendedName>
        <fullName evidence="3">DUF2889 domain-containing protein</fullName>
    </recommendedName>
</protein>
<dbReference type="EMBL" id="CP000230">
    <property type="protein sequence ID" value="ABC24539.1"/>
    <property type="molecule type" value="Genomic_DNA"/>
</dbReference>
<reference evidence="1 2" key="1">
    <citation type="journal article" date="2011" name="Stand. Genomic Sci.">
        <title>Complete genome sequence of Rhodospirillum rubrum type strain (S1).</title>
        <authorList>
            <person name="Munk A.C."/>
            <person name="Copeland A."/>
            <person name="Lucas S."/>
            <person name="Lapidus A."/>
            <person name="Del Rio T.G."/>
            <person name="Barry K."/>
            <person name="Detter J.C."/>
            <person name="Hammon N."/>
            <person name="Israni S."/>
            <person name="Pitluck S."/>
            <person name="Brettin T."/>
            <person name="Bruce D."/>
            <person name="Han C."/>
            <person name="Tapia R."/>
            <person name="Gilna P."/>
            <person name="Schmutz J."/>
            <person name="Larimer F."/>
            <person name="Land M."/>
            <person name="Kyrpides N.C."/>
            <person name="Mavromatis K."/>
            <person name="Richardson P."/>
            <person name="Rohde M."/>
            <person name="Goker M."/>
            <person name="Klenk H.P."/>
            <person name="Zhang Y."/>
            <person name="Roberts G.P."/>
            <person name="Reslewic S."/>
            <person name="Schwartz D.C."/>
        </authorList>
    </citation>
    <scope>NUCLEOTIDE SEQUENCE [LARGE SCALE GENOMIC DNA]</scope>
    <source>
        <strain evidence="2">ATCC 11170 / ATH 1.1.1 / DSM 467 / LMG 4362 / NCIMB 8255 / S1</strain>
    </source>
</reference>
<organism evidence="1 2">
    <name type="scientific">Rhodospirillum rubrum (strain ATCC 11170 / ATH 1.1.1 / DSM 467 / LMG 4362 / NCIMB 8255 / S1)</name>
    <dbReference type="NCBI Taxonomy" id="269796"/>
    <lineage>
        <taxon>Bacteria</taxon>
        <taxon>Pseudomonadati</taxon>
        <taxon>Pseudomonadota</taxon>
        <taxon>Alphaproteobacteria</taxon>
        <taxon>Rhodospirillales</taxon>
        <taxon>Rhodospirillaceae</taxon>
        <taxon>Rhodospirillum</taxon>
    </lineage>
</organism>
<dbReference type="AlphaFoldDB" id="Q2RMV6"/>
<keyword evidence="2" id="KW-1185">Reference proteome</keyword>
<dbReference type="KEGG" id="rru:Rru_A3745"/>
<evidence type="ECO:0000313" key="2">
    <source>
        <dbReference type="Proteomes" id="UP000001929"/>
    </source>
</evidence>
<dbReference type="Proteomes" id="UP000001929">
    <property type="component" value="Chromosome"/>
</dbReference>
<gene>
    <name evidence="1" type="ordered locus">Rru_A3745</name>
</gene>
<evidence type="ECO:0000313" key="1">
    <source>
        <dbReference type="EMBL" id="ABC24539.1"/>
    </source>
</evidence>
<proteinExistence type="predicted"/>
<evidence type="ECO:0008006" key="3">
    <source>
        <dbReference type="Google" id="ProtNLM"/>
    </source>
</evidence>
<name>Q2RMV6_RHORT</name>
<sequence length="190" mass="20858">MPLPTPAPRRPLHHRTIDCVGYERDDGLWDIEGHLVDTKTYDIANHDRNGIAAGEPLHGMGLRLTIDLDLRIHAVAAATDHAPFHQCPEVADHFQRLVGLTIGPGFRGKVRERLGGAEGCTHLVELLGPLSTVAFQTLLKARTTRRKDEGKADEDVFSLLNSCHALRMDGPVVAREWPDYAVPAKNRAGG</sequence>
<dbReference type="PATRIC" id="fig|269796.9.peg.3869"/>
<dbReference type="STRING" id="269796.Rru_A3745"/>
<accession>Q2RMV6</accession>
<dbReference type="InterPro" id="IPR021312">
    <property type="entry name" value="DUF2889"/>
</dbReference>
<dbReference type="RefSeq" id="WP_011391492.1">
    <property type="nucleotide sequence ID" value="NC_007643.1"/>
</dbReference>
<dbReference type="Pfam" id="PF11136">
    <property type="entry name" value="DUF2889"/>
    <property type="match status" value="1"/>
</dbReference>
<dbReference type="HOGENOM" id="CLU_083007_1_0_5"/>